<reference evidence="2 3" key="1">
    <citation type="submission" date="2018-03" db="EMBL/GenBank/DDBJ databases">
        <title>Draft genome of Deinococcus sp. OD32.</title>
        <authorList>
            <person name="Wang X.-P."/>
            <person name="Du Z.-J."/>
        </authorList>
    </citation>
    <scope>NUCLEOTIDE SEQUENCE [LARGE SCALE GENOMIC DNA]</scope>
    <source>
        <strain evidence="2 3">OD32</strain>
    </source>
</reference>
<accession>A0A2T3W9X7</accession>
<feature type="signal peptide" evidence="1">
    <location>
        <begin position="1"/>
        <end position="26"/>
    </location>
</feature>
<comment type="caution">
    <text evidence="2">The sequence shown here is derived from an EMBL/GenBank/DDBJ whole genome shotgun (WGS) entry which is preliminary data.</text>
</comment>
<evidence type="ECO:0000313" key="3">
    <source>
        <dbReference type="Proteomes" id="UP000240317"/>
    </source>
</evidence>
<sequence length="182" mass="18979">MKKALMTAAAMALSIASASTSPSSTALNFKAKVVSGCSVSMNSSYDSDSPDYNGAVSSTRSVISSFPVMRCQTGTGVSITSSADIDTDTTTATGTFSDGIMDSPPTADVTLSGRLSLRLNGGTSSDDNKTLDGDYTIVFTKNNIAGGNGDTYRMRASFKPDNNWYEAMVGDYVGTVNVTVEY</sequence>
<proteinExistence type="predicted"/>
<evidence type="ECO:0008006" key="4">
    <source>
        <dbReference type="Google" id="ProtNLM"/>
    </source>
</evidence>
<keyword evidence="1" id="KW-0732">Signal</keyword>
<dbReference type="Proteomes" id="UP000240317">
    <property type="component" value="Unassembled WGS sequence"/>
</dbReference>
<dbReference type="AlphaFoldDB" id="A0A2T3W9X7"/>
<gene>
    <name evidence="2" type="ORF">C8263_05450</name>
</gene>
<organism evidence="2 3">
    <name type="scientific">Deinococcus arcticus</name>
    <dbReference type="NCBI Taxonomy" id="2136176"/>
    <lineage>
        <taxon>Bacteria</taxon>
        <taxon>Thermotogati</taxon>
        <taxon>Deinococcota</taxon>
        <taxon>Deinococci</taxon>
        <taxon>Deinococcales</taxon>
        <taxon>Deinococcaceae</taxon>
        <taxon>Deinococcus</taxon>
    </lineage>
</organism>
<evidence type="ECO:0000313" key="2">
    <source>
        <dbReference type="EMBL" id="PTA68695.1"/>
    </source>
</evidence>
<name>A0A2T3W9X7_9DEIO</name>
<keyword evidence="3" id="KW-1185">Reference proteome</keyword>
<dbReference type="EMBL" id="PYSV01000004">
    <property type="protein sequence ID" value="PTA68695.1"/>
    <property type="molecule type" value="Genomic_DNA"/>
</dbReference>
<protein>
    <recommendedName>
        <fullName evidence="4">Spore coat protein U domain-containing protein</fullName>
    </recommendedName>
</protein>
<feature type="chain" id="PRO_5015772310" description="Spore coat protein U domain-containing protein" evidence="1">
    <location>
        <begin position="27"/>
        <end position="182"/>
    </location>
</feature>
<evidence type="ECO:0000256" key="1">
    <source>
        <dbReference type="SAM" id="SignalP"/>
    </source>
</evidence>